<evidence type="ECO:0000256" key="10">
    <source>
        <dbReference type="ARBA" id="ARBA00030520"/>
    </source>
</evidence>
<evidence type="ECO:0000259" key="18">
    <source>
        <dbReference type="Pfam" id="PF14840"/>
    </source>
</evidence>
<dbReference type="GO" id="GO:0003677">
    <property type="term" value="F:DNA binding"/>
    <property type="evidence" value="ECO:0007669"/>
    <property type="project" value="InterPro"/>
</dbReference>
<keyword evidence="8 12" id="KW-0648">Protein biosynthesis</keyword>
<dbReference type="InterPro" id="IPR027417">
    <property type="entry name" value="P-loop_NTPase"/>
</dbReference>
<dbReference type="GO" id="GO:0004823">
    <property type="term" value="F:leucine-tRNA ligase activity"/>
    <property type="evidence" value="ECO:0007669"/>
    <property type="project" value="UniProtKB-EC"/>
</dbReference>
<organism evidence="19 20">
    <name type="scientific">Beauveria bassiana D1-5</name>
    <dbReference type="NCBI Taxonomy" id="1245745"/>
    <lineage>
        <taxon>Eukaryota</taxon>
        <taxon>Fungi</taxon>
        <taxon>Dikarya</taxon>
        <taxon>Ascomycota</taxon>
        <taxon>Pezizomycotina</taxon>
        <taxon>Sordariomycetes</taxon>
        <taxon>Hypocreomycetidae</taxon>
        <taxon>Hypocreales</taxon>
        <taxon>Cordycipitaceae</taxon>
        <taxon>Beauveria</taxon>
    </lineage>
</organism>
<dbReference type="FunFam" id="1.20.272.10:FF:000008">
    <property type="entry name" value="DNA polymerase III, delta subunit"/>
    <property type="match status" value="1"/>
</dbReference>
<dbReference type="FunFam" id="2.20.28.290:FF:000001">
    <property type="entry name" value="Leucine--tRNA ligase"/>
    <property type="match status" value="1"/>
</dbReference>
<feature type="domain" description="Leucyl-tRNA synthetase editing" evidence="17">
    <location>
        <begin position="221"/>
        <end position="403"/>
    </location>
</feature>
<dbReference type="GO" id="GO:0005829">
    <property type="term" value="C:cytosol"/>
    <property type="evidence" value="ECO:0007669"/>
    <property type="project" value="TreeGrafter"/>
</dbReference>
<dbReference type="InterPro" id="IPR007485">
    <property type="entry name" value="LPS_assembly_LptE"/>
</dbReference>
<evidence type="ECO:0000256" key="7">
    <source>
        <dbReference type="ARBA" id="ARBA00022840"/>
    </source>
</evidence>
<feature type="domain" description="Methionyl/Valyl/Leucyl/Isoleucyl-tRNA synthetase anticodon-binding" evidence="15">
    <location>
        <begin position="699"/>
        <end position="822"/>
    </location>
</feature>
<evidence type="ECO:0000256" key="8">
    <source>
        <dbReference type="ARBA" id="ARBA00022917"/>
    </source>
</evidence>
<dbReference type="InterPro" id="IPR010372">
    <property type="entry name" value="DNA_pol3_delta_N"/>
</dbReference>
<evidence type="ECO:0000313" key="19">
    <source>
        <dbReference type="EMBL" id="KGQ11292.1"/>
    </source>
</evidence>
<dbReference type="InterPro" id="IPR002300">
    <property type="entry name" value="aa-tRNA-synth_Ia"/>
</dbReference>
<dbReference type="STRING" id="1245745.A0A0A2VY49"/>
<dbReference type="InterPro" id="IPR001412">
    <property type="entry name" value="aa-tRNA-synth_I_CS"/>
</dbReference>
<feature type="domain" description="Aminoacyl-tRNA synthetase class Ia" evidence="13">
    <location>
        <begin position="618"/>
        <end position="652"/>
    </location>
</feature>
<feature type="domain" description="Methionyl/Leucyl tRNA synthetase" evidence="16">
    <location>
        <begin position="39"/>
        <end position="183"/>
    </location>
</feature>
<dbReference type="Gene3D" id="1.10.730.10">
    <property type="entry name" value="Isoleucyl-tRNA Synthetase, Domain 1"/>
    <property type="match status" value="2"/>
</dbReference>
<dbReference type="PANTHER" id="PTHR43740">
    <property type="entry name" value="LEUCYL-TRNA SYNTHETASE"/>
    <property type="match status" value="1"/>
</dbReference>
<keyword evidence="4" id="KW-0963">Cytoplasm</keyword>
<dbReference type="InterPro" id="IPR032780">
    <property type="entry name" value="DNA_pol3_delt_C"/>
</dbReference>
<dbReference type="Gene3D" id="3.40.50.300">
    <property type="entry name" value="P-loop containing nucleotide triphosphate hydrolases"/>
    <property type="match status" value="1"/>
</dbReference>
<evidence type="ECO:0000259" key="14">
    <source>
        <dbReference type="Pfam" id="PF06144"/>
    </source>
</evidence>
<dbReference type="Gene3D" id="3.40.50.620">
    <property type="entry name" value="HUPs"/>
    <property type="match status" value="2"/>
</dbReference>
<dbReference type="GO" id="GO:0005524">
    <property type="term" value="F:ATP binding"/>
    <property type="evidence" value="ECO:0007669"/>
    <property type="project" value="UniProtKB-KW"/>
</dbReference>
<dbReference type="Gene3D" id="2.20.28.290">
    <property type="match status" value="1"/>
</dbReference>
<dbReference type="InterPro" id="IPR014729">
    <property type="entry name" value="Rossmann-like_a/b/a_fold"/>
</dbReference>
<dbReference type="FunFam" id="1.10.8.60:FF:000041">
    <property type="entry name" value="DNA polymerase III subunit delta"/>
    <property type="match status" value="1"/>
</dbReference>
<dbReference type="HOGENOM" id="CLU_257387_0_0_1"/>
<dbReference type="HAMAP" id="MF_00049_B">
    <property type="entry name" value="Leu_tRNA_synth_B"/>
    <property type="match status" value="1"/>
</dbReference>
<evidence type="ECO:0000256" key="6">
    <source>
        <dbReference type="ARBA" id="ARBA00022741"/>
    </source>
</evidence>
<dbReference type="GO" id="GO:0009360">
    <property type="term" value="C:DNA polymerase III complex"/>
    <property type="evidence" value="ECO:0007669"/>
    <property type="project" value="InterPro"/>
</dbReference>
<dbReference type="FunFam" id="1.10.730.10:FF:000002">
    <property type="entry name" value="Leucine--tRNA ligase"/>
    <property type="match status" value="2"/>
</dbReference>
<evidence type="ECO:0000313" key="20">
    <source>
        <dbReference type="Proteomes" id="UP000030106"/>
    </source>
</evidence>
<comment type="catalytic activity">
    <reaction evidence="11">
        <text>tRNA(Leu) + L-leucine + ATP = L-leucyl-tRNA(Leu) + AMP + diphosphate</text>
        <dbReference type="Rhea" id="RHEA:11688"/>
        <dbReference type="Rhea" id="RHEA-COMP:9613"/>
        <dbReference type="Rhea" id="RHEA-COMP:9622"/>
        <dbReference type="ChEBI" id="CHEBI:30616"/>
        <dbReference type="ChEBI" id="CHEBI:33019"/>
        <dbReference type="ChEBI" id="CHEBI:57427"/>
        <dbReference type="ChEBI" id="CHEBI:78442"/>
        <dbReference type="ChEBI" id="CHEBI:78494"/>
        <dbReference type="ChEBI" id="CHEBI:456215"/>
        <dbReference type="EC" id="6.1.1.4"/>
    </reaction>
</comment>
<dbReference type="SUPFAM" id="SSF47323">
    <property type="entry name" value="Anticodon-binding domain of a subclass of class I aminoacyl-tRNA synthetases"/>
    <property type="match status" value="1"/>
</dbReference>
<dbReference type="PANTHER" id="PTHR43740:SF2">
    <property type="entry name" value="LEUCINE--TRNA LIGASE, MITOCHONDRIAL"/>
    <property type="match status" value="1"/>
</dbReference>
<evidence type="ECO:0000259" key="13">
    <source>
        <dbReference type="Pfam" id="PF00133"/>
    </source>
</evidence>
<dbReference type="FunFam" id="3.90.740.10:FF:000012">
    <property type="entry name" value="Leucine--tRNA ligase"/>
    <property type="match status" value="1"/>
</dbReference>
<dbReference type="Gene3D" id="1.10.8.60">
    <property type="match status" value="1"/>
</dbReference>
<dbReference type="Pfam" id="PF09334">
    <property type="entry name" value="tRNA-synt_1g"/>
    <property type="match status" value="1"/>
</dbReference>
<keyword evidence="9 12" id="KW-0030">Aminoacyl-tRNA synthetase</keyword>
<dbReference type="InterPro" id="IPR025709">
    <property type="entry name" value="Leu_tRNA-synth_edit"/>
</dbReference>
<dbReference type="GO" id="GO:0006271">
    <property type="term" value="P:DNA strand elongation involved in DNA replication"/>
    <property type="evidence" value="ECO:0007669"/>
    <property type="project" value="UniProtKB-ARBA"/>
</dbReference>
<dbReference type="InterPro" id="IPR005790">
    <property type="entry name" value="DNA_polIII_delta"/>
</dbReference>
<evidence type="ECO:0000256" key="1">
    <source>
        <dbReference type="ARBA" id="ARBA00005594"/>
    </source>
</evidence>
<evidence type="ECO:0000256" key="12">
    <source>
        <dbReference type="RuleBase" id="RU363035"/>
    </source>
</evidence>
<evidence type="ECO:0000259" key="17">
    <source>
        <dbReference type="Pfam" id="PF13603"/>
    </source>
</evidence>
<gene>
    <name evidence="19" type="ORF">BBAD15_g2993</name>
</gene>
<dbReference type="PROSITE" id="PS00178">
    <property type="entry name" value="AA_TRNA_LIGASE_I"/>
    <property type="match status" value="1"/>
</dbReference>
<dbReference type="NCBIfam" id="TIGR00396">
    <property type="entry name" value="leuS_bact"/>
    <property type="match status" value="1"/>
</dbReference>
<dbReference type="Pfam" id="PF13603">
    <property type="entry name" value="tRNA-synt_1_2"/>
    <property type="match status" value="1"/>
</dbReference>
<dbReference type="Pfam" id="PF00133">
    <property type="entry name" value="tRNA-synt_1"/>
    <property type="match status" value="2"/>
</dbReference>
<feature type="domain" description="Aminoacyl-tRNA synthetase class Ia" evidence="13">
    <location>
        <begin position="417"/>
        <end position="572"/>
    </location>
</feature>
<dbReference type="Proteomes" id="UP000030106">
    <property type="component" value="Unassembled WGS sequence"/>
</dbReference>
<dbReference type="Pfam" id="PF04390">
    <property type="entry name" value="LptE"/>
    <property type="match status" value="1"/>
</dbReference>
<accession>A0A0A2VY49</accession>
<dbReference type="SUPFAM" id="SSF52374">
    <property type="entry name" value="Nucleotidylyl transferase"/>
    <property type="match status" value="1"/>
</dbReference>
<dbReference type="GO" id="GO:0003887">
    <property type="term" value="F:DNA-directed DNA polymerase activity"/>
    <property type="evidence" value="ECO:0007669"/>
    <property type="project" value="InterPro"/>
</dbReference>
<dbReference type="CDD" id="cd07958">
    <property type="entry name" value="Anticodon_Ia_Leu_BEm"/>
    <property type="match status" value="1"/>
</dbReference>
<feature type="domain" description="DNA polymerase III subunit delta C-terminal" evidence="18">
    <location>
        <begin position="1226"/>
        <end position="1349"/>
    </location>
</feature>
<evidence type="ECO:0000256" key="11">
    <source>
        <dbReference type="ARBA" id="ARBA00047469"/>
    </source>
</evidence>
<name>A0A0A2VY49_BEABA</name>
<dbReference type="Gene3D" id="3.10.20.590">
    <property type="match status" value="1"/>
</dbReference>
<dbReference type="Gene3D" id="3.30.160.150">
    <property type="entry name" value="Lipoprotein like domain"/>
    <property type="match status" value="1"/>
</dbReference>
<evidence type="ECO:0000256" key="3">
    <source>
        <dbReference type="ARBA" id="ARBA00017703"/>
    </source>
</evidence>
<evidence type="ECO:0000256" key="4">
    <source>
        <dbReference type="ARBA" id="ARBA00022490"/>
    </source>
</evidence>
<keyword evidence="5 12" id="KW-0436">Ligase</keyword>
<dbReference type="NCBIfam" id="TIGR01128">
    <property type="entry name" value="holA"/>
    <property type="match status" value="1"/>
</dbReference>
<protein>
    <recommendedName>
        <fullName evidence="3">DNA polymerase III subunit delta</fullName>
        <ecNumber evidence="2">6.1.1.4</ecNumber>
    </recommendedName>
    <alternativeName>
        <fullName evidence="10">Leucyl-tRNA synthetase</fullName>
    </alternativeName>
</protein>
<dbReference type="CDD" id="cd18138">
    <property type="entry name" value="HLD_clamp_pol_III_delta"/>
    <property type="match status" value="1"/>
</dbReference>
<dbReference type="Pfam" id="PF08264">
    <property type="entry name" value="Anticodon_1"/>
    <property type="match status" value="1"/>
</dbReference>
<dbReference type="GO" id="GO:0019867">
    <property type="term" value="C:outer membrane"/>
    <property type="evidence" value="ECO:0007669"/>
    <property type="project" value="InterPro"/>
</dbReference>
<dbReference type="InterPro" id="IPR009008">
    <property type="entry name" value="Val/Leu/Ile-tRNA-synth_edit"/>
</dbReference>
<dbReference type="EMBL" id="ANFO01000228">
    <property type="protein sequence ID" value="KGQ11292.1"/>
    <property type="molecule type" value="Genomic_DNA"/>
</dbReference>
<keyword evidence="7 12" id="KW-0067">ATP-binding</keyword>
<dbReference type="PRINTS" id="PR00985">
    <property type="entry name" value="TRNASYNTHLEU"/>
</dbReference>
<dbReference type="Pfam" id="PF14840">
    <property type="entry name" value="DNA_pol3_delt_C"/>
    <property type="match status" value="1"/>
</dbReference>
<sequence length="1355" mass="152947">MQEQYRPEEIESNVQQHWQENRTFEVTEDEGKEKYYCLSMLPYPSGRLHMGHVRNYTIGDVIARYQRMLGKNVLQPIGWDAFGLPAEGAAVKNNTAPAPWTYDNINYMKNQLKTLGFGYDWSRELATCTPEYYRWEQQFFTQLYNKGLVYKKTSAVNWCPNDQTVLANEQVIDGCCWRCDTKVERKEIPQWFIKITAYADELLNDLDTLDHWPDQVKTMQRNWIGRSEGVEITFDVENSAEKLTVYTTRPDTFMGVTYLAVAAGHPLAQQAAVNNPTLAEFIEECRNTKVAEADMATMEKKGVATGINAIHPLTGESVPVWVANFVLMEYGTGAVMAVPGHDQRDWEFATKYSLQIKPVILNADGSEPDLSASAMTEKGALFNSGEFDGLDFQQAFNAIADKLAAKGVGERKVNFRLRDWGVSRQRYWGAPIPMVTLEDGTVMPTPEDQLPVILPEDVVMDGITSPIKADPEWAKTTVNGMPALRETDTFDTFMESSWYYARYTCPQYDKGMLDSKAANYWLPVDIYIGGIEHAIMHLLYFRFFHKLMRDAGMVTSDEPAKQLLCQGMVLADAFYYTGVNGERNWVSPVDAIVERDDKGRIVKARDAEGRELVYAGMSKMSKSKNNGIDPQVMVERYGADTVRLFMMFASPADMTLEWQESGVEGANRFLKRVWKLVYEHTNRGGAPALDVAALSEDQKALRRDVHKTIAKVTDDIGRRQTFNTAIAAIMELMNKLAKAPQDGEQDRALLNEALLAVVRMLYPFTPHVCFDMWQSLGGEGDVDNAPWPQADEQAMVEDSRLVVVQVNGKVRGKVTVPADATEEQVRERAGQEHLVAKYLEGVTWAKRRRKRATSLCHPVPSEMKTLILNSGDPNGPLTREIRKQLRLNGVTIVDDTGTGVRKDIPSLRVGALGLSQDTASVFQNGQTAEYQMVMTVNAQVLIPGHDIYPISAKTYRSFFDNPLTALAKDAEQDLIIKEMYTNVAQQLIRKLLAVHTADLEATKDEEKPVNAPMIRLYPEQLHAQLNEGLRAAYLLLGNDPLLLQESQDAVRKHAQQNGFEEHHTVQIEASTDWQALFSICQALSLFASRQTLLLLLPENGPNAAINAQLETLVSLLHDDILLLVRGNKLTKAQENATWFTQLANRAVLVTCQTPEQANLPRWVSQRAKQMNLTLDDAANQLLCYCYEGNLLALSQALERLSLIWTDGKLTLPRVEQAVNDAAHFTPFHWVDALLAGKSKRALHILQQLRLEASEPVILLRTLQRELLQLVNLKRQSATTPLRMLFDQQRVWQNRRQLVTEALNRVSSEQLYQAVRLLTRIELTLKQDYGQSVWDDLEGLSLLICHKALPEIFIDV</sequence>
<dbReference type="InterPro" id="IPR002302">
    <property type="entry name" value="Leu-tRNA-ligase"/>
</dbReference>
<dbReference type="HAMAP" id="MF_01186">
    <property type="entry name" value="LPS_assembly_LptE"/>
    <property type="match status" value="1"/>
</dbReference>
<dbReference type="SUPFAM" id="SSF50677">
    <property type="entry name" value="ValRS/IleRS/LeuRS editing domain"/>
    <property type="match status" value="1"/>
</dbReference>
<evidence type="ECO:0000256" key="2">
    <source>
        <dbReference type="ARBA" id="ARBA00013164"/>
    </source>
</evidence>
<reference evidence="19 20" key="1">
    <citation type="submission" date="2012-10" db="EMBL/GenBank/DDBJ databases">
        <title>Genome sequencing and analysis of entomopathogenic fungi Beauveria bassiana D1-5.</title>
        <authorList>
            <person name="Li Q."/>
            <person name="Wang L."/>
            <person name="Zhang Z."/>
            <person name="Wang Q."/>
            <person name="Ren J."/>
            <person name="Wang M."/>
            <person name="Xu W."/>
            <person name="Wang J."/>
            <person name="Lu Y."/>
            <person name="Du Q."/>
            <person name="Sun Z."/>
        </authorList>
    </citation>
    <scope>NUCLEOTIDE SEQUENCE [LARGE SCALE GENOMIC DNA]</scope>
    <source>
        <strain evidence="19 20">D1-5</strain>
    </source>
</reference>
<dbReference type="Pfam" id="PF06144">
    <property type="entry name" value="DNA_pol3_delta"/>
    <property type="match status" value="1"/>
</dbReference>
<evidence type="ECO:0000256" key="5">
    <source>
        <dbReference type="ARBA" id="ARBA00022598"/>
    </source>
</evidence>
<evidence type="ECO:0000259" key="15">
    <source>
        <dbReference type="Pfam" id="PF08264"/>
    </source>
</evidence>
<keyword evidence="6 12" id="KW-0547">Nucleotide-binding</keyword>
<comment type="caution">
    <text evidence="19">The sequence shown here is derived from an EMBL/GenBank/DDBJ whole genome shotgun (WGS) entry which is preliminary data.</text>
</comment>
<dbReference type="FunFam" id="3.40.50.620:FF:000124">
    <property type="entry name" value="Leucine--tRNA ligase"/>
    <property type="match status" value="1"/>
</dbReference>
<dbReference type="GO" id="GO:0002161">
    <property type="term" value="F:aminoacyl-tRNA deacylase activity"/>
    <property type="evidence" value="ECO:0007669"/>
    <property type="project" value="InterPro"/>
</dbReference>
<dbReference type="SUPFAM" id="SSF48019">
    <property type="entry name" value="post-AAA+ oligomerization domain-like"/>
    <property type="match status" value="1"/>
</dbReference>
<dbReference type="InterPro" id="IPR013155">
    <property type="entry name" value="M/V/L/I-tRNA-synth_anticd-bd"/>
</dbReference>
<dbReference type="EC" id="6.1.1.4" evidence="2"/>
<dbReference type="Gene3D" id="1.20.272.10">
    <property type="match status" value="1"/>
</dbReference>
<proteinExistence type="inferred from homology"/>
<evidence type="ECO:0000259" key="16">
    <source>
        <dbReference type="Pfam" id="PF09334"/>
    </source>
</evidence>
<dbReference type="FunFam" id="3.40.50.620:FF:000003">
    <property type="entry name" value="Leucine--tRNA ligase"/>
    <property type="match status" value="1"/>
</dbReference>
<dbReference type="InterPro" id="IPR009080">
    <property type="entry name" value="tRNAsynth_Ia_anticodon-bd"/>
</dbReference>
<dbReference type="InterPro" id="IPR008921">
    <property type="entry name" value="DNA_pol3_clamp-load_cplx_C"/>
</dbReference>
<comment type="similarity">
    <text evidence="1 12">Belongs to the class-I aminoacyl-tRNA synthetase family.</text>
</comment>
<dbReference type="SUPFAM" id="SSF52540">
    <property type="entry name" value="P-loop containing nucleoside triphosphate hydrolases"/>
    <property type="match status" value="1"/>
</dbReference>
<dbReference type="FunFam" id="3.40.50.300:FF:001093">
    <property type="entry name" value="DNA polymerase III subunit delta"/>
    <property type="match status" value="1"/>
</dbReference>
<feature type="domain" description="DNA polymerase III delta N-terminal" evidence="14">
    <location>
        <begin position="1033"/>
        <end position="1152"/>
    </location>
</feature>
<evidence type="ECO:0000256" key="9">
    <source>
        <dbReference type="ARBA" id="ARBA00023146"/>
    </source>
</evidence>
<dbReference type="GO" id="GO:0006429">
    <property type="term" value="P:leucyl-tRNA aminoacylation"/>
    <property type="evidence" value="ECO:0007669"/>
    <property type="project" value="InterPro"/>
</dbReference>
<dbReference type="CDD" id="cd00812">
    <property type="entry name" value="LeuRS_core"/>
    <property type="match status" value="1"/>
</dbReference>
<dbReference type="InterPro" id="IPR015413">
    <property type="entry name" value="Methionyl/Leucyl_tRNA_Synth"/>
</dbReference>